<protein>
    <submittedName>
        <fullName evidence="1">Uncharacterized protein</fullName>
    </submittedName>
</protein>
<proteinExistence type="predicted"/>
<dbReference type="EMBL" id="QUSW01000009">
    <property type="protein sequence ID" value="RQP21805.1"/>
    <property type="molecule type" value="Genomic_DNA"/>
</dbReference>
<sequence>MELSRFKEYSGEHAKSILATDPASLAELADVPTLLMYEVGVSGASSAVVRLGRLANIALAGSELTFEFVPQSERCYLRRDDILRLRQELDIDRFESSRTHWAIKDGDLPPELLELATAAPPLRTVEVVAVELRSAMHRIVDSRAKVLLREMAQLPTEGFNKPWAMLPWLAHQVARPEHHVLLRTAAKTPAARSAVEKILATHAKGDHQADPSWRFALVAFLDRYGSPTEGPVLLRELNHCRTVLAGYAAGQLSVDDGTVQTIAGLLTLCATSRLVQTSLRQEVTIVLRRLLDLRSEATPWPMWSKDGQYHDDMRATAMVAVALQRLGGDKYHTEVARIVEWILGQQRPDGAFGHLGEAGEAVPDVVATTFALEALRRSALAPDISHVLERGERYLQAAQSDIGQWEASGWDTPHVTRVVLQYLHDAPTMLSQVDGFLLMARGFFQRAEDLAWEDGPNNRRLAAIATVHAVEMFLYGVFQHREDLNLSAFRSSGTETIGLRDAMRALQDALRISQPGASLKFRDQLSSLVGRRNGIIHGADEISASQLAEGMKAAKSFIDKYSYDLLKLDLLQ</sequence>
<dbReference type="SUPFAM" id="SSF48239">
    <property type="entry name" value="Terpenoid cyclases/Protein prenyltransferases"/>
    <property type="match status" value="1"/>
</dbReference>
<accession>A0A3N7JS06</accession>
<dbReference type="CDD" id="cd00688">
    <property type="entry name" value="ISOPREN_C2_like"/>
    <property type="match status" value="1"/>
</dbReference>
<gene>
    <name evidence="1" type="ORF">DZC73_25525</name>
</gene>
<dbReference type="Gene3D" id="1.50.10.20">
    <property type="match status" value="1"/>
</dbReference>
<evidence type="ECO:0000313" key="1">
    <source>
        <dbReference type="EMBL" id="RQP21805.1"/>
    </source>
</evidence>
<reference evidence="1 2" key="1">
    <citation type="submission" date="2018-08" db="EMBL/GenBank/DDBJ databases">
        <authorList>
            <person name="Khan S.A."/>
            <person name="Jeon C.O."/>
            <person name="Chun B.H."/>
            <person name="Jeong S.E."/>
        </authorList>
    </citation>
    <scope>NUCLEOTIDE SEQUENCE [LARGE SCALE GENOMIC DNA]</scope>
    <source>
        <strain evidence="1 2">S-16</strain>
    </source>
</reference>
<dbReference type="Proteomes" id="UP000267464">
    <property type="component" value="Unassembled WGS sequence"/>
</dbReference>
<keyword evidence="2" id="KW-1185">Reference proteome</keyword>
<comment type="caution">
    <text evidence="1">The sequence shown here is derived from an EMBL/GenBank/DDBJ whole genome shotgun (WGS) entry which is preliminary data.</text>
</comment>
<dbReference type="InterPro" id="IPR008930">
    <property type="entry name" value="Terpenoid_cyclase/PrenylTrfase"/>
</dbReference>
<organism evidence="1 2">
    <name type="scientific">Piscinibacter terrae</name>
    <dbReference type="NCBI Taxonomy" id="2496871"/>
    <lineage>
        <taxon>Bacteria</taxon>
        <taxon>Pseudomonadati</taxon>
        <taxon>Pseudomonadota</taxon>
        <taxon>Betaproteobacteria</taxon>
        <taxon>Burkholderiales</taxon>
        <taxon>Sphaerotilaceae</taxon>
        <taxon>Piscinibacter</taxon>
    </lineage>
</organism>
<evidence type="ECO:0000313" key="2">
    <source>
        <dbReference type="Proteomes" id="UP000267464"/>
    </source>
</evidence>
<reference evidence="1 2" key="2">
    <citation type="submission" date="2018-12" db="EMBL/GenBank/DDBJ databases">
        <title>Rhizobacter gummiphilus sp. nov., a rubber-degrading bacterium isolated from the soil of a botanical garden in Japan.</title>
        <authorList>
            <person name="Shunsuke S.S."/>
        </authorList>
    </citation>
    <scope>NUCLEOTIDE SEQUENCE [LARGE SCALE GENOMIC DNA]</scope>
    <source>
        <strain evidence="1 2">S-16</strain>
    </source>
</reference>
<name>A0A3N7JS06_9BURK</name>
<dbReference type="AlphaFoldDB" id="A0A3N7JS06"/>